<gene>
    <name evidence="1" type="ORF">EVAR_74363_1</name>
</gene>
<accession>A0A4C1SDU6</accession>
<sequence length="84" mass="9822">MWKLAENPPEIMIRWRASGVRRLNLFSNKLARRLTASGDRKFGRHPLRPRQLSKFGPSSAMSLLYTFALIWPLLKEAFVKLPRE</sequence>
<organism evidence="1 2">
    <name type="scientific">Eumeta variegata</name>
    <name type="common">Bagworm moth</name>
    <name type="synonym">Eumeta japonica</name>
    <dbReference type="NCBI Taxonomy" id="151549"/>
    <lineage>
        <taxon>Eukaryota</taxon>
        <taxon>Metazoa</taxon>
        <taxon>Ecdysozoa</taxon>
        <taxon>Arthropoda</taxon>
        <taxon>Hexapoda</taxon>
        <taxon>Insecta</taxon>
        <taxon>Pterygota</taxon>
        <taxon>Neoptera</taxon>
        <taxon>Endopterygota</taxon>
        <taxon>Lepidoptera</taxon>
        <taxon>Glossata</taxon>
        <taxon>Ditrysia</taxon>
        <taxon>Tineoidea</taxon>
        <taxon>Psychidae</taxon>
        <taxon>Oiketicinae</taxon>
        <taxon>Eumeta</taxon>
    </lineage>
</organism>
<dbReference type="EMBL" id="BGZK01000004">
    <property type="protein sequence ID" value="GBP00036.1"/>
    <property type="molecule type" value="Genomic_DNA"/>
</dbReference>
<evidence type="ECO:0000313" key="2">
    <source>
        <dbReference type="Proteomes" id="UP000299102"/>
    </source>
</evidence>
<keyword evidence="2" id="KW-1185">Reference proteome</keyword>
<reference evidence="1 2" key="1">
    <citation type="journal article" date="2019" name="Commun. Biol.">
        <title>The bagworm genome reveals a unique fibroin gene that provides high tensile strength.</title>
        <authorList>
            <person name="Kono N."/>
            <person name="Nakamura H."/>
            <person name="Ohtoshi R."/>
            <person name="Tomita M."/>
            <person name="Numata K."/>
            <person name="Arakawa K."/>
        </authorList>
    </citation>
    <scope>NUCLEOTIDE SEQUENCE [LARGE SCALE GENOMIC DNA]</scope>
</reference>
<comment type="caution">
    <text evidence="1">The sequence shown here is derived from an EMBL/GenBank/DDBJ whole genome shotgun (WGS) entry which is preliminary data.</text>
</comment>
<dbReference type="Proteomes" id="UP000299102">
    <property type="component" value="Unassembled WGS sequence"/>
</dbReference>
<evidence type="ECO:0000313" key="1">
    <source>
        <dbReference type="EMBL" id="GBP00036.1"/>
    </source>
</evidence>
<protein>
    <submittedName>
        <fullName evidence="1">Uncharacterized protein</fullName>
    </submittedName>
</protein>
<name>A0A4C1SDU6_EUMVA</name>
<dbReference type="AlphaFoldDB" id="A0A4C1SDU6"/>
<proteinExistence type="predicted"/>